<dbReference type="SUPFAM" id="SSF49464">
    <property type="entry name" value="Carboxypeptidase regulatory domain-like"/>
    <property type="match status" value="1"/>
</dbReference>
<dbReference type="Proteomes" id="UP000049127">
    <property type="component" value="Unassembled WGS sequence"/>
</dbReference>
<dbReference type="RefSeq" id="WP_055333784.1">
    <property type="nucleotide sequence ID" value="NZ_CDNF01000003.1"/>
</dbReference>
<reference evidence="1 2" key="1">
    <citation type="submission" date="2015-01" db="EMBL/GenBank/DDBJ databases">
        <authorList>
            <person name="Aslett A.Martin."/>
            <person name="De Silva Nishadi"/>
        </authorList>
    </citation>
    <scope>NUCLEOTIDE SEQUENCE [LARGE SCALE GENOMIC DNA]</scope>
    <source>
        <strain evidence="1 2">R28058</strain>
    </source>
</reference>
<organism evidence="1 2">
    <name type="scientific">Paraclostridium sordellii</name>
    <name type="common">Clostridium sordellii</name>
    <dbReference type="NCBI Taxonomy" id="1505"/>
    <lineage>
        <taxon>Bacteria</taxon>
        <taxon>Bacillati</taxon>
        <taxon>Bacillota</taxon>
        <taxon>Clostridia</taxon>
        <taxon>Peptostreptococcales</taxon>
        <taxon>Peptostreptococcaceae</taxon>
        <taxon>Paraclostridium</taxon>
    </lineage>
</organism>
<gene>
    <name evidence="1" type="ORF">R28058_10301</name>
</gene>
<proteinExistence type="predicted"/>
<name>A0A0C7QRM8_PARSO</name>
<dbReference type="InterPro" id="IPR008969">
    <property type="entry name" value="CarboxyPept-like_regulatory"/>
</dbReference>
<sequence>MLNLFINNNPNCMCHLENIVKEEIWELENKPFLIVSGNNINLKSTSIEIFQDNNKLFSGYIEIDKNCFSIKIYLKERLQHTNNIKIILDNYEEVFNIKLNKLYGFVKYKDKTPVKNAVISCTGSEIVVLSDENGYFELYLSDKVDSIGIFDKEYSKETLEVWLYNIDLYDDLKIDTIMDRGEVYNIRVWNQECSTYIHFIPMSMTRVNKIAEKTCKKESELILDKDIWPQLRKEDVEVFCNDKKLELLAFGKIKDFLARINENNIYRNGYIVCVEKLDENNHNLIKIRFKDKFILDEKITIDFGEGYYLY</sequence>
<dbReference type="AlphaFoldDB" id="A0A0C7QRM8"/>
<evidence type="ECO:0000313" key="1">
    <source>
        <dbReference type="EMBL" id="CEQ03297.1"/>
    </source>
</evidence>
<protein>
    <submittedName>
        <fullName evidence="1">Uncharacterized protein</fullName>
    </submittedName>
</protein>
<dbReference type="OrthoDB" id="1957874at2"/>
<evidence type="ECO:0000313" key="2">
    <source>
        <dbReference type="Proteomes" id="UP000049127"/>
    </source>
</evidence>
<dbReference type="EMBL" id="CEKZ01000003">
    <property type="protein sequence ID" value="CEQ03297.1"/>
    <property type="molecule type" value="Genomic_DNA"/>
</dbReference>
<accession>A0A0C7QRM8</accession>